<dbReference type="PANTHER" id="PTHR43780">
    <property type="entry name" value="1-AMINOCYCLOPROPANE-1-CARBOXYLATE DEAMINASE-RELATED"/>
    <property type="match status" value="1"/>
</dbReference>
<evidence type="ECO:0000256" key="2">
    <source>
        <dbReference type="ARBA" id="ARBA00008639"/>
    </source>
</evidence>
<sequence>MPGPFSLLPHVELFEAPTPLQELMNLRAVIAAENGSCPQLYIKRDDMTGLAGGGNKTRKLEYLLGEARKQNADTLITAGALQSNHARQTAAAASKAGFACTLILFDTVPYQGALYRRSGNLLLDKVLGADLVIEDGTADAAEVFERVMGNISKADGTPYLIPVGGSNSVGAIGYARAAGEILDQAAAKQIGLTRIVHASSSLGTQAGLLTGLAGRASDVRVTGINVYRHDTEKMREDLTDLTERTADRLGVRRVGAERFEIVDGFLGEAYGVPTDEMKAAVSTLAQTEGILLDPVYSGKAMAAMIAMIFRGEIGPEETVVFLHTGGMPGLFAYEEEFAG</sequence>
<feature type="modified residue" description="N6-(pyridoxal phosphate)lysine" evidence="5">
    <location>
        <position position="56"/>
    </location>
</feature>
<dbReference type="InterPro" id="IPR001926">
    <property type="entry name" value="TrpB-like_PALP"/>
</dbReference>
<keyword evidence="8" id="KW-1185">Reference proteome</keyword>
<dbReference type="Gene3D" id="3.40.50.1100">
    <property type="match status" value="2"/>
</dbReference>
<evidence type="ECO:0000256" key="5">
    <source>
        <dbReference type="PIRSR" id="PIRSR006278-2"/>
    </source>
</evidence>
<feature type="domain" description="Tryptophan synthase beta chain-like PALP" evidence="6">
    <location>
        <begin position="12"/>
        <end position="325"/>
    </location>
</feature>
<feature type="active site" description="Nucleophile" evidence="4">
    <location>
        <position position="83"/>
    </location>
</feature>
<dbReference type="EMBL" id="BBIO01000007">
    <property type="protein sequence ID" value="GAK45160.1"/>
    <property type="molecule type" value="Genomic_DNA"/>
</dbReference>
<evidence type="ECO:0000313" key="7">
    <source>
        <dbReference type="EMBL" id="GAK45160.1"/>
    </source>
</evidence>
<evidence type="ECO:0000259" key="6">
    <source>
        <dbReference type="Pfam" id="PF00291"/>
    </source>
</evidence>
<name>A0A081BAU2_9HYPH</name>
<protein>
    <submittedName>
        <fullName evidence="7">1-aminocyclopropane-1-carboxylate deaminase</fullName>
    </submittedName>
</protein>
<comment type="cofactor">
    <cofactor evidence="1">
        <name>pyridoxal 5'-phosphate</name>
        <dbReference type="ChEBI" id="CHEBI:597326"/>
    </cofactor>
</comment>
<dbReference type="PANTHER" id="PTHR43780:SF2">
    <property type="entry name" value="1-AMINOCYCLOPROPANE-1-CARBOXYLATE DEAMINASE-RELATED"/>
    <property type="match status" value="1"/>
</dbReference>
<dbReference type="GO" id="GO:0019148">
    <property type="term" value="F:D-cysteine desulfhydrase activity"/>
    <property type="evidence" value="ECO:0007669"/>
    <property type="project" value="TreeGrafter"/>
</dbReference>
<organism evidence="7 8">
    <name type="scientific">Tepidicaulis marinus</name>
    <dbReference type="NCBI Taxonomy" id="1333998"/>
    <lineage>
        <taxon>Bacteria</taxon>
        <taxon>Pseudomonadati</taxon>
        <taxon>Pseudomonadota</taxon>
        <taxon>Alphaproteobacteria</taxon>
        <taxon>Hyphomicrobiales</taxon>
        <taxon>Parvibaculaceae</taxon>
        <taxon>Tepidicaulis</taxon>
    </lineage>
</organism>
<proteinExistence type="inferred from homology"/>
<dbReference type="STRING" id="1333998.M2A_1659"/>
<evidence type="ECO:0000313" key="8">
    <source>
        <dbReference type="Proteomes" id="UP000028702"/>
    </source>
</evidence>
<keyword evidence="3 5" id="KW-0663">Pyridoxal phosphate</keyword>
<accession>A0A081BAU2</accession>
<evidence type="ECO:0000256" key="1">
    <source>
        <dbReference type="ARBA" id="ARBA00001933"/>
    </source>
</evidence>
<dbReference type="PIRSF" id="PIRSF006278">
    <property type="entry name" value="ACCD_DCysDesulf"/>
    <property type="match status" value="1"/>
</dbReference>
<comment type="similarity">
    <text evidence="2">Belongs to the ACC deaminase/D-cysteine desulfhydrase family.</text>
</comment>
<evidence type="ECO:0000256" key="4">
    <source>
        <dbReference type="PIRSR" id="PIRSR006278-1"/>
    </source>
</evidence>
<dbReference type="AlphaFoldDB" id="A0A081BAU2"/>
<dbReference type="Proteomes" id="UP000028702">
    <property type="component" value="Unassembled WGS sequence"/>
</dbReference>
<dbReference type="RefSeq" id="WP_045445671.1">
    <property type="nucleotide sequence ID" value="NZ_BBIO01000007.1"/>
</dbReference>
<dbReference type="eggNOG" id="COG2515">
    <property type="taxonomic scope" value="Bacteria"/>
</dbReference>
<comment type="caution">
    <text evidence="7">The sequence shown here is derived from an EMBL/GenBank/DDBJ whole genome shotgun (WGS) entry which is preliminary data.</text>
</comment>
<dbReference type="InterPro" id="IPR027278">
    <property type="entry name" value="ACCD_DCysDesulf"/>
</dbReference>
<evidence type="ECO:0000256" key="3">
    <source>
        <dbReference type="ARBA" id="ARBA00022898"/>
    </source>
</evidence>
<reference evidence="7 8" key="1">
    <citation type="submission" date="2014-07" db="EMBL/GenBank/DDBJ databases">
        <title>Tepidicaulis marinum gen. nov., sp. nov., a novel marine bacterium denitrifying nitrate to nitrous oxide strictly under microaerobic conditions.</title>
        <authorList>
            <person name="Takeuchi M."/>
            <person name="Yamagishi T."/>
            <person name="Kamagata Y."/>
            <person name="Oshima K."/>
            <person name="Hattori M."/>
            <person name="Katayama T."/>
            <person name="Hanada S."/>
            <person name="Tamaki H."/>
            <person name="Marumo K."/>
            <person name="Maeda H."/>
            <person name="Nedachi M."/>
            <person name="Iwasaki W."/>
            <person name="Suwa Y."/>
            <person name="Sakata S."/>
        </authorList>
    </citation>
    <scope>NUCLEOTIDE SEQUENCE [LARGE SCALE GENOMIC DNA]</scope>
    <source>
        <strain evidence="7 8">MA2</strain>
    </source>
</reference>
<gene>
    <name evidence="7" type="ORF">M2A_1659</name>
</gene>
<dbReference type="SUPFAM" id="SSF53686">
    <property type="entry name" value="Tryptophan synthase beta subunit-like PLP-dependent enzymes"/>
    <property type="match status" value="1"/>
</dbReference>
<dbReference type="InterPro" id="IPR036052">
    <property type="entry name" value="TrpB-like_PALP_sf"/>
</dbReference>
<dbReference type="Pfam" id="PF00291">
    <property type="entry name" value="PALP"/>
    <property type="match status" value="1"/>
</dbReference>